<evidence type="ECO:0000256" key="1">
    <source>
        <dbReference type="PROSITE-ProRule" id="PRU00339"/>
    </source>
</evidence>
<dbReference type="InterPro" id="IPR019734">
    <property type="entry name" value="TPR_rpt"/>
</dbReference>
<dbReference type="PROSITE" id="PS51257">
    <property type="entry name" value="PROKAR_LIPOPROTEIN"/>
    <property type="match status" value="1"/>
</dbReference>
<dbReference type="Pfam" id="PF13432">
    <property type="entry name" value="TPR_16"/>
    <property type="match status" value="2"/>
</dbReference>
<reference evidence="2" key="1">
    <citation type="journal article" date="2020" name="mSystems">
        <title>Genome- and Community-Level Interaction Insights into Carbon Utilization and Element Cycling Functions of Hydrothermarchaeota in Hydrothermal Sediment.</title>
        <authorList>
            <person name="Zhou Z."/>
            <person name="Liu Y."/>
            <person name="Xu W."/>
            <person name="Pan J."/>
            <person name="Luo Z.H."/>
            <person name="Li M."/>
        </authorList>
    </citation>
    <scope>NUCLEOTIDE SEQUENCE</scope>
    <source>
        <strain evidence="2">SpSt-997</strain>
    </source>
</reference>
<name>A0A8J4HGW7_9PROT</name>
<protein>
    <submittedName>
        <fullName evidence="2">Tetratricopeptide repeat protein</fullName>
    </submittedName>
</protein>
<dbReference type="Gene3D" id="1.25.40.10">
    <property type="entry name" value="Tetratricopeptide repeat domain"/>
    <property type="match status" value="2"/>
</dbReference>
<proteinExistence type="predicted"/>
<keyword evidence="1" id="KW-0802">TPR repeat</keyword>
<dbReference type="AlphaFoldDB" id="A0A8J4HGW7"/>
<evidence type="ECO:0000313" key="2">
    <source>
        <dbReference type="EMBL" id="HGC44170.1"/>
    </source>
</evidence>
<dbReference type="SMART" id="SM00028">
    <property type="entry name" value="TPR"/>
    <property type="match status" value="2"/>
</dbReference>
<dbReference type="EMBL" id="DTQM01000250">
    <property type="protein sequence ID" value="HGC44170.1"/>
    <property type="molecule type" value="Genomic_DNA"/>
</dbReference>
<dbReference type="InterPro" id="IPR011990">
    <property type="entry name" value="TPR-like_helical_dom_sf"/>
</dbReference>
<gene>
    <name evidence="2" type="ORF">ENY07_13270</name>
</gene>
<organism evidence="2">
    <name type="scientific">Acidicaldus sp</name>
    <dbReference type="NCBI Taxonomy" id="1872105"/>
    <lineage>
        <taxon>Bacteria</taxon>
        <taxon>Pseudomonadati</taxon>
        <taxon>Pseudomonadota</taxon>
        <taxon>Alphaproteobacteria</taxon>
        <taxon>Acetobacterales</taxon>
        <taxon>Acetobacteraceae</taxon>
        <taxon>Acidicaldus</taxon>
    </lineage>
</organism>
<comment type="caution">
    <text evidence="2">The sequence shown here is derived from an EMBL/GenBank/DDBJ whole genome shotgun (WGS) entry which is preliminary data.</text>
</comment>
<dbReference type="PROSITE" id="PS50005">
    <property type="entry name" value="TPR"/>
    <property type="match status" value="1"/>
</dbReference>
<feature type="repeat" description="TPR" evidence="1">
    <location>
        <begin position="82"/>
        <end position="115"/>
    </location>
</feature>
<sequence length="262" mass="27288">MRTRLIVIGVLSRPALVGVTLLGLAGCSGKPRPLDNLPPPRPPATEAAVPTLRVVDAALAGGAPALALQMSEDILARRPRDVGAMVRRGDALFELGRRDDAAASYTHALGLDRDNIPARIGLARTRLATDPAAAESILTEIVAREPHNAAAENDLGIARDLQGRHVDAETAYRAAISVTPENPAIQINYGLSLALAGKPAEALRILRPIAENPDATPRARQDLAVALTLSGDTAGAEKLLGKDLSADQVADAIAGYQALGTK</sequence>
<accession>A0A8J4HGW7</accession>
<dbReference type="SUPFAM" id="SSF48452">
    <property type="entry name" value="TPR-like"/>
    <property type="match status" value="1"/>
</dbReference>